<gene>
    <name evidence="2" type="ORF">BDV95DRAFT_578069</name>
</gene>
<reference evidence="2 3" key="1">
    <citation type="submission" date="2020-01" db="EMBL/GenBank/DDBJ databases">
        <authorList>
            <consortium name="DOE Joint Genome Institute"/>
            <person name="Haridas S."/>
            <person name="Albert R."/>
            <person name="Binder M."/>
            <person name="Bloem J."/>
            <person name="Labutti K."/>
            <person name="Salamov A."/>
            <person name="Andreopoulos B."/>
            <person name="Baker S.E."/>
            <person name="Barry K."/>
            <person name="Bills G."/>
            <person name="Bluhm B.H."/>
            <person name="Cannon C."/>
            <person name="Castanera R."/>
            <person name="Culley D.E."/>
            <person name="Daum C."/>
            <person name="Ezra D."/>
            <person name="Gonzalez J.B."/>
            <person name="Henrissat B."/>
            <person name="Kuo A."/>
            <person name="Liang C."/>
            <person name="Lipzen A."/>
            <person name="Lutzoni F."/>
            <person name="Magnuson J."/>
            <person name="Mondo S."/>
            <person name="Nolan M."/>
            <person name="Ohm R."/>
            <person name="Pangilinan J."/>
            <person name="Park H.-J.H."/>
            <person name="Ramirez L."/>
            <person name="Alfaro M."/>
            <person name="Sun H."/>
            <person name="Tritt A."/>
            <person name="Yoshinaga Y."/>
            <person name="Zwiers L.-H.L."/>
            <person name="Turgeon B.G."/>
            <person name="Goodwin S.B."/>
            <person name="Spatafora J.W."/>
            <person name="Crous P.W."/>
            <person name="Grigoriev I.V."/>
        </authorList>
    </citation>
    <scope>NUCLEOTIDE SEQUENCE [LARGE SCALE GENOMIC DNA]</scope>
    <source>
        <strain evidence="2 3">CBS 611.86</strain>
    </source>
</reference>
<comment type="caution">
    <text evidence="2">The sequence shown here is derived from an EMBL/GenBank/DDBJ whole genome shotgun (WGS) entry which is preliminary data.</text>
</comment>
<feature type="region of interest" description="Disordered" evidence="1">
    <location>
        <begin position="36"/>
        <end position="79"/>
    </location>
</feature>
<name>A0A7C8I299_9PLEO</name>
<accession>A0A7C8I299</accession>
<proteinExistence type="predicted"/>
<organism evidence="2 3">
    <name type="scientific">Massariosphaeria phaeospora</name>
    <dbReference type="NCBI Taxonomy" id="100035"/>
    <lineage>
        <taxon>Eukaryota</taxon>
        <taxon>Fungi</taxon>
        <taxon>Dikarya</taxon>
        <taxon>Ascomycota</taxon>
        <taxon>Pezizomycotina</taxon>
        <taxon>Dothideomycetes</taxon>
        <taxon>Pleosporomycetidae</taxon>
        <taxon>Pleosporales</taxon>
        <taxon>Pleosporales incertae sedis</taxon>
        <taxon>Massariosphaeria</taxon>
    </lineage>
</organism>
<evidence type="ECO:0000313" key="2">
    <source>
        <dbReference type="EMBL" id="KAF2868994.1"/>
    </source>
</evidence>
<dbReference type="AlphaFoldDB" id="A0A7C8I299"/>
<keyword evidence="3" id="KW-1185">Reference proteome</keyword>
<dbReference type="Proteomes" id="UP000481861">
    <property type="component" value="Unassembled WGS sequence"/>
</dbReference>
<sequence length="79" mass="8838">MFGPEDHCHDLKISIFAHGYFLECPALPPNSLHFLGQHKDWPRNLHGRRGAHETPPPHPEGLGPCRGTTRRALDPRAAT</sequence>
<protein>
    <submittedName>
        <fullName evidence="2">Uncharacterized protein</fullName>
    </submittedName>
</protein>
<evidence type="ECO:0000313" key="3">
    <source>
        <dbReference type="Proteomes" id="UP000481861"/>
    </source>
</evidence>
<dbReference type="EMBL" id="JAADJZ010000017">
    <property type="protein sequence ID" value="KAF2868994.1"/>
    <property type="molecule type" value="Genomic_DNA"/>
</dbReference>
<evidence type="ECO:0000256" key="1">
    <source>
        <dbReference type="SAM" id="MobiDB-lite"/>
    </source>
</evidence>